<dbReference type="Proteomes" id="UP000198728">
    <property type="component" value="Unassembled WGS sequence"/>
</dbReference>
<dbReference type="SUPFAM" id="SSF52540">
    <property type="entry name" value="P-loop containing nucleoside triphosphate hydrolases"/>
    <property type="match status" value="1"/>
</dbReference>
<organism evidence="2 3">
    <name type="scientific">Tropicimonas isoalkanivorans</name>
    <dbReference type="NCBI Taxonomy" id="441112"/>
    <lineage>
        <taxon>Bacteria</taxon>
        <taxon>Pseudomonadati</taxon>
        <taxon>Pseudomonadota</taxon>
        <taxon>Alphaproteobacteria</taxon>
        <taxon>Rhodobacterales</taxon>
        <taxon>Roseobacteraceae</taxon>
        <taxon>Tropicimonas</taxon>
    </lineage>
</organism>
<feature type="region of interest" description="Disordered" evidence="1">
    <location>
        <begin position="157"/>
        <end position="213"/>
    </location>
</feature>
<dbReference type="AlphaFoldDB" id="A0A1I1LHD1"/>
<dbReference type="EMBL" id="FOLG01000008">
    <property type="protein sequence ID" value="SFC70398.1"/>
    <property type="molecule type" value="Genomic_DNA"/>
</dbReference>
<evidence type="ECO:0000313" key="2">
    <source>
        <dbReference type="EMBL" id="SFC70398.1"/>
    </source>
</evidence>
<dbReference type="RefSeq" id="WP_093361241.1">
    <property type="nucleotide sequence ID" value="NZ_FOLG01000008.1"/>
</dbReference>
<evidence type="ECO:0000313" key="3">
    <source>
        <dbReference type="Proteomes" id="UP000198728"/>
    </source>
</evidence>
<dbReference type="Gene3D" id="3.40.50.300">
    <property type="entry name" value="P-loop containing nucleotide triphosphate hydrolases"/>
    <property type="match status" value="1"/>
</dbReference>
<feature type="compositionally biased region" description="Basic residues" evidence="1">
    <location>
        <begin position="167"/>
        <end position="179"/>
    </location>
</feature>
<dbReference type="STRING" id="441112.SAMN04488094_10838"/>
<proteinExistence type="predicted"/>
<dbReference type="InterPro" id="IPR027417">
    <property type="entry name" value="P-loop_NTPase"/>
</dbReference>
<accession>A0A1I1LHD1</accession>
<evidence type="ECO:0000256" key="1">
    <source>
        <dbReference type="SAM" id="MobiDB-lite"/>
    </source>
</evidence>
<feature type="compositionally biased region" description="Basic and acidic residues" evidence="1">
    <location>
        <begin position="157"/>
        <end position="166"/>
    </location>
</feature>
<sequence length="213" mass="22686">MSRHHPLLSRAPHAGRPALPVAGEMALALGRVHEICGPARQTLALAVAAARPGPVMWIVPAWQAERLNGEGLAARIDPGRVILVTVRQADLLLWSMEEALRSGAVPLVVAELPEPPPLTPVRRLHLAAETGAAEGAVAPLGLLLTPGDGGAQGVESRWHLAPDHGPSRSRWRLERRRARTAPPAAWDFGQTATEGDGRLRLTPRLPGASREGH</sequence>
<protein>
    <submittedName>
        <fullName evidence="2">Protein ImuA</fullName>
    </submittedName>
</protein>
<gene>
    <name evidence="2" type="ORF">SAMN04488094_10838</name>
</gene>
<keyword evidence="3" id="KW-1185">Reference proteome</keyword>
<reference evidence="2 3" key="1">
    <citation type="submission" date="2016-10" db="EMBL/GenBank/DDBJ databases">
        <authorList>
            <person name="de Groot N.N."/>
        </authorList>
    </citation>
    <scope>NUCLEOTIDE SEQUENCE [LARGE SCALE GENOMIC DNA]</scope>
    <source>
        <strain evidence="2 3">DSM 19548</strain>
    </source>
</reference>
<name>A0A1I1LHD1_9RHOB</name>
<dbReference type="OrthoDB" id="7630980at2"/>